<dbReference type="PANTHER" id="PTHR35042:SF1">
    <property type="entry name" value="DUF1772-DOMAIN-CONTAINING PROTEIN"/>
    <property type="match status" value="1"/>
</dbReference>
<keyword evidence="2 6" id="KW-0812">Transmembrane</keyword>
<dbReference type="Proteomes" id="UP001174694">
    <property type="component" value="Unassembled WGS sequence"/>
</dbReference>
<keyword evidence="3 6" id="KW-1133">Transmembrane helix</keyword>
<evidence type="ECO:0008006" key="9">
    <source>
        <dbReference type="Google" id="ProtNLM"/>
    </source>
</evidence>
<keyword evidence="4 6" id="KW-0472">Membrane</keyword>
<dbReference type="InterPro" id="IPR013901">
    <property type="entry name" value="Anthrone_oxy"/>
</dbReference>
<name>A0AA38RBU9_9PEZI</name>
<dbReference type="AlphaFoldDB" id="A0AA38RBU9"/>
<feature type="transmembrane region" description="Helical" evidence="6">
    <location>
        <begin position="142"/>
        <end position="161"/>
    </location>
</feature>
<dbReference type="Pfam" id="PF08592">
    <property type="entry name" value="Anthrone_oxy"/>
    <property type="match status" value="1"/>
</dbReference>
<keyword evidence="8" id="KW-1185">Reference proteome</keyword>
<dbReference type="GO" id="GO:0016020">
    <property type="term" value="C:membrane"/>
    <property type="evidence" value="ECO:0007669"/>
    <property type="project" value="UniProtKB-SubCell"/>
</dbReference>
<dbReference type="EMBL" id="JANBVO010000062">
    <property type="protein sequence ID" value="KAJ9132005.1"/>
    <property type="molecule type" value="Genomic_DNA"/>
</dbReference>
<proteinExistence type="inferred from homology"/>
<gene>
    <name evidence="7" type="ORF">NKR23_g11478</name>
</gene>
<protein>
    <recommendedName>
        <fullName evidence="9">Noranthrone monooxygenase</fullName>
    </recommendedName>
</protein>
<dbReference type="PANTHER" id="PTHR35042">
    <property type="entry name" value="ANTHRONE OXYGENASE ENCC"/>
    <property type="match status" value="1"/>
</dbReference>
<feature type="transmembrane region" description="Helical" evidence="6">
    <location>
        <begin position="90"/>
        <end position="108"/>
    </location>
</feature>
<evidence type="ECO:0000256" key="5">
    <source>
        <dbReference type="ARBA" id="ARBA00034313"/>
    </source>
</evidence>
<evidence type="ECO:0000256" key="2">
    <source>
        <dbReference type="ARBA" id="ARBA00022692"/>
    </source>
</evidence>
<accession>A0AA38RBU9</accession>
<evidence type="ECO:0000256" key="3">
    <source>
        <dbReference type="ARBA" id="ARBA00022989"/>
    </source>
</evidence>
<reference evidence="7" key="1">
    <citation type="submission" date="2022-07" db="EMBL/GenBank/DDBJ databases">
        <title>Fungi with potential for degradation of polypropylene.</title>
        <authorList>
            <person name="Gostincar C."/>
        </authorList>
    </citation>
    <scope>NUCLEOTIDE SEQUENCE</scope>
    <source>
        <strain evidence="7">EXF-13308</strain>
    </source>
</reference>
<organism evidence="7 8">
    <name type="scientific">Pleurostoma richardsiae</name>
    <dbReference type="NCBI Taxonomy" id="41990"/>
    <lineage>
        <taxon>Eukaryota</taxon>
        <taxon>Fungi</taxon>
        <taxon>Dikarya</taxon>
        <taxon>Ascomycota</taxon>
        <taxon>Pezizomycotina</taxon>
        <taxon>Sordariomycetes</taxon>
        <taxon>Sordariomycetidae</taxon>
        <taxon>Calosphaeriales</taxon>
        <taxon>Pleurostomataceae</taxon>
        <taxon>Pleurostoma</taxon>
    </lineage>
</organism>
<comment type="caution">
    <text evidence="7">The sequence shown here is derived from an EMBL/GenBank/DDBJ whole genome shotgun (WGS) entry which is preliminary data.</text>
</comment>
<feature type="transmembrane region" description="Helical" evidence="6">
    <location>
        <begin position="61"/>
        <end position="78"/>
    </location>
</feature>
<evidence type="ECO:0000256" key="6">
    <source>
        <dbReference type="SAM" id="Phobius"/>
    </source>
</evidence>
<evidence type="ECO:0000313" key="8">
    <source>
        <dbReference type="Proteomes" id="UP001174694"/>
    </source>
</evidence>
<evidence type="ECO:0000256" key="4">
    <source>
        <dbReference type="ARBA" id="ARBA00023136"/>
    </source>
</evidence>
<evidence type="ECO:0000313" key="7">
    <source>
        <dbReference type="EMBL" id="KAJ9132005.1"/>
    </source>
</evidence>
<comment type="similarity">
    <text evidence="5">Belongs to the anthrone oxygenase family.</text>
</comment>
<comment type="subcellular location">
    <subcellularLocation>
        <location evidence="1">Membrane</location>
        <topology evidence="1">Multi-pass membrane protein</topology>
    </subcellularLocation>
</comment>
<feature type="transmembrane region" description="Helical" evidence="6">
    <location>
        <begin position="20"/>
        <end position="40"/>
    </location>
</feature>
<evidence type="ECO:0000256" key="1">
    <source>
        <dbReference type="ARBA" id="ARBA00004141"/>
    </source>
</evidence>
<sequence length="162" mass="16696">MSDLPVSVTTAAAAGILGSAWNAGGTAMLSLLGIPGLLSASVPSQALAQQWEGIYTRGKALGPRVALISLVGYGYLAYERRSRGEPWLGYVAGAALSIGIVPFTLICMNSTNGKLLAVASGAAKTVSETTVRELAVKWKGLNLMRSVFPLAGAIIGFWSLVG</sequence>